<dbReference type="InterPro" id="IPR014757">
    <property type="entry name" value="Tscrpt_reg_IclR_C"/>
</dbReference>
<dbReference type="EMBL" id="CP035733">
    <property type="protein sequence ID" value="QGY81015.1"/>
    <property type="molecule type" value="Genomic_DNA"/>
</dbReference>
<dbReference type="OrthoDB" id="9807558at2"/>
<evidence type="ECO:0000313" key="6">
    <source>
        <dbReference type="EMBL" id="QGY81015.1"/>
    </source>
</evidence>
<feature type="domain" description="HTH iclR-type" evidence="4">
    <location>
        <begin position="11"/>
        <end position="71"/>
    </location>
</feature>
<reference evidence="7" key="1">
    <citation type="submission" date="2019-01" db="EMBL/GenBank/DDBJ databases">
        <title>Sphingorhabdus lacus sp.nov., isolated from an oligotrophic freshwater lake.</title>
        <authorList>
            <person name="Park M."/>
        </authorList>
    </citation>
    <scope>NUCLEOTIDE SEQUENCE [LARGE SCALE GENOMIC DNA]</scope>
    <source>
        <strain evidence="7">IMCC1753</strain>
    </source>
</reference>
<dbReference type="KEGG" id="slaa:EUU25_10520"/>
<dbReference type="InterPro" id="IPR050707">
    <property type="entry name" value="HTH_MetabolicPath_Reg"/>
</dbReference>
<dbReference type="PROSITE" id="PS51077">
    <property type="entry name" value="HTH_ICLR"/>
    <property type="match status" value="1"/>
</dbReference>
<dbReference type="PROSITE" id="PS51078">
    <property type="entry name" value="ICLR_ED"/>
    <property type="match status" value="1"/>
</dbReference>
<dbReference type="AlphaFoldDB" id="A0A6I6L4W6"/>
<dbReference type="RefSeq" id="WP_158900803.1">
    <property type="nucleotide sequence ID" value="NZ_CP035733.1"/>
</dbReference>
<accession>A0A6I6L4W6</accession>
<dbReference type="GO" id="GO:0045892">
    <property type="term" value="P:negative regulation of DNA-templated transcription"/>
    <property type="evidence" value="ECO:0007669"/>
    <property type="project" value="TreeGrafter"/>
</dbReference>
<keyword evidence="1" id="KW-0805">Transcription regulation</keyword>
<dbReference type="InterPro" id="IPR036388">
    <property type="entry name" value="WH-like_DNA-bd_sf"/>
</dbReference>
<evidence type="ECO:0000256" key="1">
    <source>
        <dbReference type="ARBA" id="ARBA00023015"/>
    </source>
</evidence>
<dbReference type="Pfam" id="PF09339">
    <property type="entry name" value="HTH_IclR"/>
    <property type="match status" value="1"/>
</dbReference>
<protein>
    <submittedName>
        <fullName evidence="6">IclR family transcriptional regulator</fullName>
    </submittedName>
</protein>
<gene>
    <name evidence="6" type="ORF">EUU25_10520</name>
</gene>
<dbReference type="InterPro" id="IPR029016">
    <property type="entry name" value="GAF-like_dom_sf"/>
</dbReference>
<dbReference type="GO" id="GO:0003700">
    <property type="term" value="F:DNA-binding transcription factor activity"/>
    <property type="evidence" value="ECO:0007669"/>
    <property type="project" value="TreeGrafter"/>
</dbReference>
<dbReference type="PANTHER" id="PTHR30136">
    <property type="entry name" value="HELIX-TURN-HELIX TRANSCRIPTIONAL REGULATOR, ICLR FAMILY"/>
    <property type="match status" value="1"/>
</dbReference>
<evidence type="ECO:0000256" key="3">
    <source>
        <dbReference type="ARBA" id="ARBA00023163"/>
    </source>
</evidence>
<name>A0A6I6L4W6_9SPHN</name>
<dbReference type="Gene3D" id="3.30.450.40">
    <property type="match status" value="1"/>
</dbReference>
<dbReference type="SMART" id="SM00346">
    <property type="entry name" value="HTH_ICLR"/>
    <property type="match status" value="1"/>
</dbReference>
<evidence type="ECO:0000313" key="7">
    <source>
        <dbReference type="Proteomes" id="UP000428803"/>
    </source>
</evidence>
<proteinExistence type="predicted"/>
<dbReference type="Gene3D" id="1.10.10.10">
    <property type="entry name" value="Winged helix-like DNA-binding domain superfamily/Winged helix DNA-binding domain"/>
    <property type="match status" value="1"/>
</dbReference>
<dbReference type="PANTHER" id="PTHR30136:SF34">
    <property type="entry name" value="TRANSCRIPTIONAL REGULATOR"/>
    <property type="match status" value="1"/>
</dbReference>
<evidence type="ECO:0000259" key="4">
    <source>
        <dbReference type="PROSITE" id="PS51077"/>
    </source>
</evidence>
<organism evidence="6 7">
    <name type="scientific">Sphingorhabdus lacus</name>
    <dbReference type="NCBI Taxonomy" id="392610"/>
    <lineage>
        <taxon>Bacteria</taxon>
        <taxon>Pseudomonadati</taxon>
        <taxon>Pseudomonadota</taxon>
        <taxon>Alphaproteobacteria</taxon>
        <taxon>Sphingomonadales</taxon>
        <taxon>Sphingomonadaceae</taxon>
        <taxon>Sphingorhabdus</taxon>
    </lineage>
</organism>
<sequence>MAKPEKDPEYLSTLERGLSVLRAFDDQHPEMRLSEVAAVTGLSPAVARRCLNTLVALGYVAQHDRNFLLKPEVLAFGSAFHSSMHLEHVCVPPLQSLRDETGDSASMASIAGKDVLYLAHVSTNRRIRLGVNVGTRFPAHATSMGKTILAFLPEAEIEEYLAAAPFEKFTEHTVTSEKAMRERLQLVRSRGYDSAFDELDFGIVSVAVPVFDASRRPIAAVNCSTSTTRISQDDLITSRLPLLREAAAEIEAALRRWPSLAHALQRETSS</sequence>
<keyword evidence="3" id="KW-0804">Transcription</keyword>
<dbReference type="Proteomes" id="UP000428803">
    <property type="component" value="Chromosome"/>
</dbReference>
<feature type="domain" description="IclR-ED" evidence="5">
    <location>
        <begin position="72"/>
        <end position="256"/>
    </location>
</feature>
<keyword evidence="7" id="KW-1185">Reference proteome</keyword>
<dbReference type="SUPFAM" id="SSF46785">
    <property type="entry name" value="Winged helix' DNA-binding domain"/>
    <property type="match status" value="1"/>
</dbReference>
<dbReference type="Pfam" id="PF01614">
    <property type="entry name" value="IclR_C"/>
    <property type="match status" value="1"/>
</dbReference>
<dbReference type="SUPFAM" id="SSF55781">
    <property type="entry name" value="GAF domain-like"/>
    <property type="match status" value="1"/>
</dbReference>
<keyword evidence="2" id="KW-0238">DNA-binding</keyword>
<dbReference type="GO" id="GO:0003677">
    <property type="term" value="F:DNA binding"/>
    <property type="evidence" value="ECO:0007669"/>
    <property type="project" value="UniProtKB-KW"/>
</dbReference>
<dbReference type="InterPro" id="IPR005471">
    <property type="entry name" value="Tscrpt_reg_IclR_N"/>
</dbReference>
<evidence type="ECO:0000256" key="2">
    <source>
        <dbReference type="ARBA" id="ARBA00023125"/>
    </source>
</evidence>
<dbReference type="InterPro" id="IPR036390">
    <property type="entry name" value="WH_DNA-bd_sf"/>
</dbReference>
<evidence type="ECO:0000259" key="5">
    <source>
        <dbReference type="PROSITE" id="PS51078"/>
    </source>
</evidence>